<keyword evidence="1" id="KW-0472">Membrane</keyword>
<evidence type="ECO:0000313" key="4">
    <source>
        <dbReference type="Proteomes" id="UP000663891"/>
    </source>
</evidence>
<comment type="caution">
    <text evidence="2">The sequence shown here is derived from an EMBL/GenBank/DDBJ whole genome shotgun (WGS) entry which is preliminary data.</text>
</comment>
<proteinExistence type="predicted"/>
<accession>A0A815S7I8</accession>
<dbReference type="OrthoDB" id="10506744at2759"/>
<dbReference type="EMBL" id="CAJOAY010000331">
    <property type="protein sequence ID" value="CAF3633397.1"/>
    <property type="molecule type" value="Genomic_DNA"/>
</dbReference>
<name>A0A815S7I8_9BILA</name>
<evidence type="ECO:0000256" key="1">
    <source>
        <dbReference type="SAM" id="Phobius"/>
    </source>
</evidence>
<dbReference type="EMBL" id="CAJNON010001804">
    <property type="protein sequence ID" value="CAF1486485.1"/>
    <property type="molecule type" value="Genomic_DNA"/>
</dbReference>
<organism evidence="2 4">
    <name type="scientific">Adineta steineri</name>
    <dbReference type="NCBI Taxonomy" id="433720"/>
    <lineage>
        <taxon>Eukaryota</taxon>
        <taxon>Metazoa</taxon>
        <taxon>Spiralia</taxon>
        <taxon>Gnathifera</taxon>
        <taxon>Rotifera</taxon>
        <taxon>Eurotatoria</taxon>
        <taxon>Bdelloidea</taxon>
        <taxon>Adinetida</taxon>
        <taxon>Adinetidae</taxon>
        <taxon>Adineta</taxon>
    </lineage>
</organism>
<evidence type="ECO:0000313" key="2">
    <source>
        <dbReference type="EMBL" id="CAF1486485.1"/>
    </source>
</evidence>
<reference evidence="2" key="1">
    <citation type="submission" date="2021-02" db="EMBL/GenBank/DDBJ databases">
        <authorList>
            <person name="Nowell W R."/>
        </authorList>
    </citation>
    <scope>NUCLEOTIDE SEQUENCE</scope>
</reference>
<protein>
    <submittedName>
        <fullName evidence="2">Uncharacterized protein</fullName>
    </submittedName>
</protein>
<sequence>MNSATKMDSPSQIADQLINNQIQVSQLHEIKELDILTQQMNEVDVSQSFNNPNEQAMTRYLQENIRGCVDTAKNCLEITIDLTRMNYELRRKNPLADLTPLVTHGKNIYEKTKEIYYRSANQAIKSGHIVLDMVKQTEVTRSSTVIQRAAFQFRNDVQRYERGEVQLVVPERSHDNLRQTVRQIVPDPEHPINKAIENSDRWWHIASFLSAIAAIGLAILAKMK</sequence>
<keyword evidence="1" id="KW-0812">Transmembrane</keyword>
<dbReference type="Proteomes" id="UP000663891">
    <property type="component" value="Unassembled WGS sequence"/>
</dbReference>
<evidence type="ECO:0000313" key="3">
    <source>
        <dbReference type="EMBL" id="CAF3633397.1"/>
    </source>
</evidence>
<gene>
    <name evidence="3" type="ORF">OKA104_LOCUS8250</name>
    <name evidence="2" type="ORF">VCS650_LOCUS41465</name>
</gene>
<feature type="transmembrane region" description="Helical" evidence="1">
    <location>
        <begin position="202"/>
        <end position="221"/>
    </location>
</feature>
<keyword evidence="1" id="KW-1133">Transmembrane helix</keyword>
<dbReference type="AlphaFoldDB" id="A0A815S7I8"/>
<dbReference type="Proteomes" id="UP000663881">
    <property type="component" value="Unassembled WGS sequence"/>
</dbReference>